<evidence type="ECO:0000313" key="3">
    <source>
        <dbReference type="EMBL" id="OGG05807.1"/>
    </source>
</evidence>
<feature type="domain" description="LytR/CpsA/Psr regulator C-terminal" evidence="2">
    <location>
        <begin position="322"/>
        <end position="406"/>
    </location>
</feature>
<feature type="transmembrane region" description="Helical" evidence="1">
    <location>
        <begin position="71"/>
        <end position="92"/>
    </location>
</feature>
<evidence type="ECO:0000256" key="1">
    <source>
        <dbReference type="SAM" id="Phobius"/>
    </source>
</evidence>
<organism evidence="3 4">
    <name type="scientific">Candidatus Gottesmanbacteria bacterium RIFCSPHIGHO2_01_FULL_40_15</name>
    <dbReference type="NCBI Taxonomy" id="1798376"/>
    <lineage>
        <taxon>Bacteria</taxon>
        <taxon>Candidatus Gottesmaniibacteriota</taxon>
    </lineage>
</organism>
<comment type="caution">
    <text evidence="3">The sequence shown here is derived from an EMBL/GenBank/DDBJ whole genome shotgun (WGS) entry which is preliminary data.</text>
</comment>
<sequence length="408" mass="45358">MKEILPVASLTAGIVFLFVIYLTGALDLSITAAITVAALLLKFQSAWLFISSLAVFTFYLVSLFLSLKIKFVSDLSVTSYFLFAAGLILYFLEGQKSKWELKIPFLDKITVKKDNLIKAGGILLFVLLIFPLGGPHFAAIFGYLAFLYLFKKSDGRYAFAVALFFLILCPFLLIAKKDKIAEQSAIFTYYFLVLGTVQEIIGLIINPLPDEDEIDQEFQITTAGGFIKLHSQKVREARLQLMNRQNNKIRNRRILIISSVVLISSILAFTGFYFAPRFKISYLSFQKVTPSPTTLPAPTVTPTPTLTPEALEETLKGKKETLNIQVLNGTNVSGLAASVSAQLKTAGFVNIDIGNSPQNYDNWQANLKEKDDNLMRYLTGLLDLNQLTVQEASQGAKFDLEIIIGSNR</sequence>
<accession>A0A1F5Z0V0</accession>
<name>A0A1F5Z0V0_9BACT</name>
<dbReference type="EMBL" id="MFJF01000024">
    <property type="protein sequence ID" value="OGG05807.1"/>
    <property type="molecule type" value="Genomic_DNA"/>
</dbReference>
<keyword evidence="1" id="KW-1133">Transmembrane helix</keyword>
<dbReference type="AlphaFoldDB" id="A0A1F5Z0V0"/>
<gene>
    <name evidence="3" type="ORF">A2777_00310</name>
</gene>
<dbReference type="Pfam" id="PF13399">
    <property type="entry name" value="LytR_C"/>
    <property type="match status" value="1"/>
</dbReference>
<dbReference type="Gene3D" id="3.30.70.2390">
    <property type="match status" value="1"/>
</dbReference>
<proteinExistence type="predicted"/>
<feature type="transmembrane region" description="Helical" evidence="1">
    <location>
        <begin position="12"/>
        <end position="40"/>
    </location>
</feature>
<keyword evidence="1" id="KW-0812">Transmembrane</keyword>
<feature type="transmembrane region" description="Helical" evidence="1">
    <location>
        <begin position="156"/>
        <end position="175"/>
    </location>
</feature>
<reference evidence="3 4" key="1">
    <citation type="journal article" date="2016" name="Nat. Commun.">
        <title>Thousands of microbial genomes shed light on interconnected biogeochemical processes in an aquifer system.</title>
        <authorList>
            <person name="Anantharaman K."/>
            <person name="Brown C.T."/>
            <person name="Hug L.A."/>
            <person name="Sharon I."/>
            <person name="Castelle C.J."/>
            <person name="Probst A.J."/>
            <person name="Thomas B.C."/>
            <person name="Singh A."/>
            <person name="Wilkins M.J."/>
            <person name="Karaoz U."/>
            <person name="Brodie E.L."/>
            <person name="Williams K.H."/>
            <person name="Hubbard S.S."/>
            <person name="Banfield J.F."/>
        </authorList>
    </citation>
    <scope>NUCLEOTIDE SEQUENCE [LARGE SCALE GENOMIC DNA]</scope>
</reference>
<evidence type="ECO:0000259" key="2">
    <source>
        <dbReference type="Pfam" id="PF13399"/>
    </source>
</evidence>
<keyword evidence="1" id="KW-0472">Membrane</keyword>
<protein>
    <recommendedName>
        <fullName evidence="2">LytR/CpsA/Psr regulator C-terminal domain-containing protein</fullName>
    </recommendedName>
</protein>
<dbReference type="Proteomes" id="UP000177354">
    <property type="component" value="Unassembled WGS sequence"/>
</dbReference>
<feature type="transmembrane region" description="Helical" evidence="1">
    <location>
        <begin position="254"/>
        <end position="275"/>
    </location>
</feature>
<feature type="transmembrane region" description="Helical" evidence="1">
    <location>
        <begin position="47"/>
        <end position="65"/>
    </location>
</feature>
<dbReference type="InterPro" id="IPR027381">
    <property type="entry name" value="LytR/CpsA/Psr_C"/>
</dbReference>
<evidence type="ECO:0000313" key="4">
    <source>
        <dbReference type="Proteomes" id="UP000177354"/>
    </source>
</evidence>
<feature type="transmembrane region" description="Helical" evidence="1">
    <location>
        <begin position="122"/>
        <end position="150"/>
    </location>
</feature>